<dbReference type="InterPro" id="IPR012677">
    <property type="entry name" value="Nucleotide-bd_a/b_plait_sf"/>
</dbReference>
<dbReference type="InterPro" id="IPR000504">
    <property type="entry name" value="RRM_dom"/>
</dbReference>
<dbReference type="GO" id="GO:0008143">
    <property type="term" value="F:poly(A) binding"/>
    <property type="evidence" value="ECO:0007669"/>
    <property type="project" value="InterPro"/>
</dbReference>
<accession>A0AAD8MFB5</accession>
<evidence type="ECO:0000313" key="5">
    <source>
        <dbReference type="Proteomes" id="UP001237642"/>
    </source>
</evidence>
<evidence type="ECO:0000313" key="4">
    <source>
        <dbReference type="EMBL" id="KAK1373770.1"/>
    </source>
</evidence>
<sequence length="694" mass="76387">MDESDDLTFRVNLGGDGVSKLQLQVKDKLKEFMGDYTDDALVEYVIVLLKNGRRKVEAKKELDVFLGDDSDCFVSWLWDHLGQHLDLYVQPSNVLLNEVAKAKSTVKEQPTKIDTCHVDAEQKREKPNKLSRSRHRRQWKGIKEDAVETIPLHSMVTSNTRVDEDVHMKVDHLKLSPSLPILQRKRHRPDERIPMKQDEVFKTITNAPRRLLQVAVRDALGSPKMNSLGSEPSLKRIRSVVSASAGYSSLGDRAQRIQSVARVPNASMEVAIKAVAEAAKDAGKIKSSGNVFNRLGCGTDELDTSEHIAKFMGSSAEAVEENGSFDYFSEEIQPAHHQLNEFNEGYSKNRTSLESYAGVVSDVVSDNELYMGGHIRGHKSTVVSDSGVSVRNKDDDSLMVQYNVAGKAVQSTSKPRKDEYQSVAADASSKIVNISVNVNTWKPSQYQEVRELSAVTCRKFVHESEAGAGKSNAQLMKENSGPFSAGTRNAISVEGQRESQKSLSSTVGSHSTGHLVEDANSRTIFVSNVHFAATKDSLSRHFNKFGDVLKVIIVTDATTGQPKGSAYVEFMKREAADHALSLDGTSFLSRILKVVKKSAAPQEAAIMTSPQISRGSIFSAPRFGRVPFPRGIPSPYQVRPPMKAGGARSFQWKRDAQMATVTSGVSNNIQFPNTSRSLTYVRPEAKTNGNSSTV</sequence>
<dbReference type="Pfam" id="PF00076">
    <property type="entry name" value="RRM_1"/>
    <property type="match status" value="1"/>
</dbReference>
<gene>
    <name evidence="4" type="ORF">POM88_029963</name>
</gene>
<dbReference type="PROSITE" id="PS50102">
    <property type="entry name" value="RRM"/>
    <property type="match status" value="1"/>
</dbReference>
<protein>
    <submittedName>
        <fullName evidence="4">Polyadenylate-binding protein 2-A</fullName>
    </submittedName>
</protein>
<dbReference type="GO" id="GO:0043488">
    <property type="term" value="P:regulation of mRNA stability"/>
    <property type="evidence" value="ECO:0007669"/>
    <property type="project" value="InterPro"/>
</dbReference>
<dbReference type="InterPro" id="IPR035979">
    <property type="entry name" value="RBD_domain_sf"/>
</dbReference>
<dbReference type="Pfam" id="PF01480">
    <property type="entry name" value="PWI"/>
    <property type="match status" value="1"/>
</dbReference>
<dbReference type="AlphaFoldDB" id="A0AAD8MFB5"/>
<comment type="caution">
    <text evidence="4">The sequence shown here is derived from an EMBL/GenBank/DDBJ whole genome shotgun (WGS) entry which is preliminary data.</text>
</comment>
<reference evidence="4" key="1">
    <citation type="submission" date="2023-02" db="EMBL/GenBank/DDBJ databases">
        <title>Genome of toxic invasive species Heracleum sosnowskyi carries increased number of genes despite the absence of recent whole-genome duplications.</title>
        <authorList>
            <person name="Schelkunov M."/>
            <person name="Shtratnikova V."/>
            <person name="Makarenko M."/>
            <person name="Klepikova A."/>
            <person name="Omelchenko D."/>
            <person name="Novikova G."/>
            <person name="Obukhova E."/>
            <person name="Bogdanov V."/>
            <person name="Penin A."/>
            <person name="Logacheva M."/>
        </authorList>
    </citation>
    <scope>NUCLEOTIDE SEQUENCE</scope>
    <source>
        <strain evidence="4">Hsosn_3</strain>
        <tissue evidence="4">Leaf</tissue>
    </source>
</reference>
<dbReference type="InterPro" id="IPR002483">
    <property type="entry name" value="PWI_dom"/>
</dbReference>
<keyword evidence="5" id="KW-1185">Reference proteome</keyword>
<feature type="region of interest" description="Disordered" evidence="2">
    <location>
        <begin position="493"/>
        <end position="513"/>
    </location>
</feature>
<evidence type="ECO:0000259" key="3">
    <source>
        <dbReference type="PROSITE" id="PS50102"/>
    </source>
</evidence>
<dbReference type="GO" id="GO:0005737">
    <property type="term" value="C:cytoplasm"/>
    <property type="evidence" value="ECO:0007669"/>
    <property type="project" value="TreeGrafter"/>
</dbReference>
<evidence type="ECO:0000256" key="1">
    <source>
        <dbReference type="PROSITE-ProRule" id="PRU00176"/>
    </source>
</evidence>
<dbReference type="SUPFAM" id="SSF54928">
    <property type="entry name" value="RNA-binding domain, RBD"/>
    <property type="match status" value="1"/>
</dbReference>
<dbReference type="EMBL" id="JAUIZM010000007">
    <property type="protein sequence ID" value="KAK1373770.1"/>
    <property type="molecule type" value="Genomic_DNA"/>
</dbReference>
<organism evidence="4 5">
    <name type="scientific">Heracleum sosnowskyi</name>
    <dbReference type="NCBI Taxonomy" id="360622"/>
    <lineage>
        <taxon>Eukaryota</taxon>
        <taxon>Viridiplantae</taxon>
        <taxon>Streptophyta</taxon>
        <taxon>Embryophyta</taxon>
        <taxon>Tracheophyta</taxon>
        <taxon>Spermatophyta</taxon>
        <taxon>Magnoliopsida</taxon>
        <taxon>eudicotyledons</taxon>
        <taxon>Gunneridae</taxon>
        <taxon>Pentapetalae</taxon>
        <taxon>asterids</taxon>
        <taxon>campanulids</taxon>
        <taxon>Apiales</taxon>
        <taxon>Apiaceae</taxon>
        <taxon>Apioideae</taxon>
        <taxon>apioid superclade</taxon>
        <taxon>Tordylieae</taxon>
        <taxon>Tordyliinae</taxon>
        <taxon>Heracleum</taxon>
    </lineage>
</organism>
<feature type="domain" description="RRM" evidence="3">
    <location>
        <begin position="522"/>
        <end position="599"/>
    </location>
</feature>
<reference evidence="4" key="2">
    <citation type="submission" date="2023-05" db="EMBL/GenBank/DDBJ databases">
        <authorList>
            <person name="Schelkunov M.I."/>
        </authorList>
    </citation>
    <scope>NUCLEOTIDE SEQUENCE</scope>
    <source>
        <strain evidence="4">Hsosn_3</strain>
        <tissue evidence="4">Leaf</tissue>
    </source>
</reference>
<dbReference type="Gene3D" id="3.30.70.330">
    <property type="match status" value="1"/>
</dbReference>
<dbReference type="GO" id="GO:0005634">
    <property type="term" value="C:nucleus"/>
    <property type="evidence" value="ECO:0007669"/>
    <property type="project" value="TreeGrafter"/>
</dbReference>
<evidence type="ECO:0000256" key="2">
    <source>
        <dbReference type="SAM" id="MobiDB-lite"/>
    </source>
</evidence>
<dbReference type="PANTHER" id="PTHR14738:SF32">
    <property type="entry name" value="RNA BINDING (RRM_RBD_RNP MOTIFS) FAMILY PROTEIN"/>
    <property type="match status" value="1"/>
</dbReference>
<dbReference type="PANTHER" id="PTHR14738">
    <property type="entry name" value="ZINC FINGER CCCH DOMAIN-CONTAINING PROTEIN 14"/>
    <property type="match status" value="1"/>
</dbReference>
<dbReference type="SMART" id="SM00360">
    <property type="entry name" value="RRM"/>
    <property type="match status" value="1"/>
</dbReference>
<dbReference type="Proteomes" id="UP001237642">
    <property type="component" value="Unassembled WGS sequence"/>
</dbReference>
<feature type="compositionally biased region" description="Polar residues" evidence="2">
    <location>
        <begin position="501"/>
        <end position="512"/>
    </location>
</feature>
<name>A0AAD8MFB5_9APIA</name>
<proteinExistence type="predicted"/>
<dbReference type="Gene3D" id="1.20.1390.10">
    <property type="entry name" value="PWI domain"/>
    <property type="match status" value="1"/>
</dbReference>
<keyword evidence="1" id="KW-0694">RNA-binding</keyword>
<dbReference type="InterPro" id="IPR040366">
    <property type="entry name" value="Nab2/ZC3H14"/>
</dbReference>